<comment type="similarity">
    <text evidence="1">Belongs to the SMC family. SbcC subfamily.</text>
</comment>
<evidence type="ECO:0000256" key="1">
    <source>
        <dbReference type="ARBA" id="ARBA00006930"/>
    </source>
</evidence>
<gene>
    <name evidence="6" type="ORF">EDD61_1116</name>
</gene>
<dbReference type="Gene3D" id="3.40.50.300">
    <property type="entry name" value="P-loop containing nucleotide triphosphate hydrolases"/>
    <property type="match status" value="2"/>
</dbReference>
<reference evidence="6 7" key="1">
    <citation type="submission" date="2019-03" db="EMBL/GenBank/DDBJ databases">
        <title>Genomic Encyclopedia of Type Strains, Phase IV (KMG-IV): sequencing the most valuable type-strain genomes for metagenomic binning, comparative biology and taxonomic classification.</title>
        <authorList>
            <person name="Goeker M."/>
        </authorList>
    </citation>
    <scope>NUCLEOTIDE SEQUENCE [LARGE SCALE GENOMIC DNA]</scope>
    <source>
        <strain evidence="6 7">DSM 29481</strain>
    </source>
</reference>
<name>A0A4R3TCW7_9FIRM</name>
<dbReference type="RefSeq" id="WP_132224879.1">
    <property type="nucleotide sequence ID" value="NZ_JANKBG010000011.1"/>
</dbReference>
<dbReference type="SUPFAM" id="SSF52540">
    <property type="entry name" value="P-loop containing nucleoside triphosphate hydrolases"/>
    <property type="match status" value="2"/>
</dbReference>
<keyword evidence="6" id="KW-0378">Hydrolase</keyword>
<protein>
    <recommendedName>
        <fullName evidence="3">Nuclease SbcCD subunit C</fullName>
    </recommendedName>
</protein>
<feature type="coiled-coil region" evidence="4">
    <location>
        <begin position="531"/>
        <end position="603"/>
    </location>
</feature>
<comment type="subunit">
    <text evidence="2">Heterodimer of SbcC and SbcD.</text>
</comment>
<keyword evidence="6" id="KW-0540">Nuclease</keyword>
<evidence type="ECO:0000256" key="3">
    <source>
        <dbReference type="ARBA" id="ARBA00013368"/>
    </source>
</evidence>
<dbReference type="PANTHER" id="PTHR32114:SF2">
    <property type="entry name" value="ABC TRANSPORTER ABCH.3"/>
    <property type="match status" value="1"/>
</dbReference>
<dbReference type="EMBL" id="SMBP01000011">
    <property type="protein sequence ID" value="TCU59079.1"/>
    <property type="molecule type" value="Genomic_DNA"/>
</dbReference>
<dbReference type="GO" id="GO:0006302">
    <property type="term" value="P:double-strand break repair"/>
    <property type="evidence" value="ECO:0007669"/>
    <property type="project" value="InterPro"/>
</dbReference>
<dbReference type="AlphaFoldDB" id="A0A4R3TCW7"/>
<dbReference type="PROSITE" id="PS00675">
    <property type="entry name" value="SIGMA54_INTERACT_1"/>
    <property type="match status" value="1"/>
</dbReference>
<dbReference type="Proteomes" id="UP000295773">
    <property type="component" value="Unassembled WGS sequence"/>
</dbReference>
<feature type="coiled-coil region" evidence="4">
    <location>
        <begin position="657"/>
        <end position="737"/>
    </location>
</feature>
<dbReference type="GO" id="GO:0004527">
    <property type="term" value="F:exonuclease activity"/>
    <property type="evidence" value="ECO:0007669"/>
    <property type="project" value="UniProtKB-KW"/>
</dbReference>
<feature type="coiled-coil region" evidence="4">
    <location>
        <begin position="403"/>
        <end position="433"/>
    </location>
</feature>
<feature type="coiled-coil region" evidence="4">
    <location>
        <begin position="779"/>
        <end position="806"/>
    </location>
</feature>
<keyword evidence="4" id="KW-0175">Coiled coil</keyword>
<feature type="coiled-coil region" evidence="4">
    <location>
        <begin position="324"/>
        <end position="368"/>
    </location>
</feature>
<dbReference type="PANTHER" id="PTHR32114">
    <property type="entry name" value="ABC TRANSPORTER ABCH.3"/>
    <property type="match status" value="1"/>
</dbReference>
<dbReference type="InterPro" id="IPR027417">
    <property type="entry name" value="P-loop_NTPase"/>
</dbReference>
<evidence type="ECO:0000256" key="2">
    <source>
        <dbReference type="ARBA" id="ARBA00011322"/>
    </source>
</evidence>
<dbReference type="Pfam" id="PF13476">
    <property type="entry name" value="AAA_23"/>
    <property type="match status" value="1"/>
</dbReference>
<sequence>MLPKRLEVQAFGPYVKKQQIDFTQFMKDRLFLLEGETGSGKTMLLDAMTYALYGKSSGGQREDLESMRSRFASEQMPTIVDFTFTIKEKEYRFFRSVEVRTKRNKEKAYKVNVDAGEMIDGCFHPFFENPKLRSVEEKAQELIGLSYLQFVQVMLLPQGKFEQFLTSRSEEKQDILKTLFQMERWSSINGWLTDKLNQKRNALDLLKQQMAADLRSLNEESMQAAQQTYASLTEQIVQDNEQKNALLQQQENVQADLLQQKEYHRWKEDYKLKQQQYEKEKQQEGQMKQQKEQVLRWKQMQQLRHMYQEMQRLQKAKELRKAQYIQAKDRKQKASQQYACLDEQNKSIQGYEEQIQTAREQLLQCEEQLRLLKTFDKQKQQSEQLATAYQAIHKQNIEWKQKNMALQKTQQLLQQEIQAFEQEAKQHEQLKADWQYYVLAEKRYQKQTALQEQMNKQKQAWMNAQSAYQQQQETLKKRQQQHDALYQQFLEHSALQLAESLQEGKPCPVCGSFHHPKPYVAQKAAVDLLTLRSLKQQLEEGKQKEEQLYRLEEKQQAAYALLKKQLKDIQTQIQELLQKPFLLEEYHQIKKQYKELIKAEERQSQRRQKLQVLQSSALQRQEQLEASLLQEQTKQQNYLMAKAEVAALQKRLPQQDLKQLQTQYEQQQKSLKYLQEQKNLQLQQREASIIEYNKAIEHYQTSEQEYRQAQQQLQQQQEQLEEEVIKQQVKIVELETMPSDTDIENNASEVERYFLNLTHLEKEIRKQEEYLAKIIWLDLDKLVAQDAKLKEELLQIQERLAQRQSEQKIYARTLSALQNQMKELAIIEPDYLRMQHFVKAMRGDQGIGIERYVLGVLLDNITTQANKLLAHIHEGRYQIFRNDDTTGRSRKYGLELSIFDTYSMEPRNVVSLSGGEKFLVSLAMSLALSMVVQARNGGIRFDCMFIDEGFGTLDEHSIADALAILQTMTQGKGMIGIISHVEILKENIQAGIAVVKTREGSYIQIRKGA</sequence>
<dbReference type="InterPro" id="IPR025662">
    <property type="entry name" value="Sigma_54_int_dom_ATP-bd_1"/>
</dbReference>
<dbReference type="GO" id="GO:0016887">
    <property type="term" value="F:ATP hydrolysis activity"/>
    <property type="evidence" value="ECO:0007669"/>
    <property type="project" value="InterPro"/>
</dbReference>
<organism evidence="6 7">
    <name type="scientific">Longicatena caecimuris</name>
    <dbReference type="NCBI Taxonomy" id="1796635"/>
    <lineage>
        <taxon>Bacteria</taxon>
        <taxon>Bacillati</taxon>
        <taxon>Bacillota</taxon>
        <taxon>Erysipelotrichia</taxon>
        <taxon>Erysipelotrichales</taxon>
        <taxon>Erysipelotrichaceae</taxon>
        <taxon>Longicatena</taxon>
    </lineage>
</organism>
<evidence type="ECO:0000259" key="5">
    <source>
        <dbReference type="Pfam" id="PF13476"/>
    </source>
</evidence>
<feature type="coiled-coil region" evidence="4">
    <location>
        <begin position="200"/>
        <end position="293"/>
    </location>
</feature>
<comment type="caution">
    <text evidence="6">The sequence shown here is derived from an EMBL/GenBank/DDBJ whole genome shotgun (WGS) entry which is preliminary data.</text>
</comment>
<evidence type="ECO:0000313" key="6">
    <source>
        <dbReference type="EMBL" id="TCU59079.1"/>
    </source>
</evidence>
<keyword evidence="6" id="KW-0269">Exonuclease</keyword>
<keyword evidence="7" id="KW-1185">Reference proteome</keyword>
<evidence type="ECO:0000313" key="7">
    <source>
        <dbReference type="Proteomes" id="UP000295773"/>
    </source>
</evidence>
<accession>A0A4R3TCW7</accession>
<feature type="domain" description="Rad50/SbcC-type AAA" evidence="5">
    <location>
        <begin position="5"/>
        <end position="251"/>
    </location>
</feature>
<proteinExistence type="inferred from homology"/>
<dbReference type="Pfam" id="PF13558">
    <property type="entry name" value="SbcC_Walker_B"/>
    <property type="match status" value="1"/>
</dbReference>
<evidence type="ECO:0000256" key="4">
    <source>
        <dbReference type="SAM" id="Coils"/>
    </source>
</evidence>
<dbReference type="InterPro" id="IPR038729">
    <property type="entry name" value="Rad50/SbcC_AAA"/>
</dbReference>